<name>A5FX30_ACICJ</name>
<evidence type="ECO:0000256" key="6">
    <source>
        <dbReference type="SAM" id="Phobius"/>
    </source>
</evidence>
<sequence length="156" mass="17693">MASDGTERPRGRWRGLVFRGYDIAVDAVILGVIPLMLVALAFAFLEAVASTIHLFPDFRPQTMDTFTLRVLVEQILDVVILIELFNTFMDYARTRRIRLSTLLDVTIVFSLREVLIKLYGQKFSAEDIITLVVVIIVLVIARSITMRFSPHPPSRA</sequence>
<feature type="transmembrane region" description="Helical" evidence="6">
    <location>
        <begin position="128"/>
        <end position="145"/>
    </location>
</feature>
<dbReference type="RefSeq" id="WP_007422393.1">
    <property type="nucleotide sequence ID" value="NC_009484.1"/>
</dbReference>
<accession>A5FX30</accession>
<evidence type="ECO:0000256" key="4">
    <source>
        <dbReference type="ARBA" id="ARBA00022989"/>
    </source>
</evidence>
<evidence type="ECO:0000313" key="7">
    <source>
        <dbReference type="EMBL" id="ABQ30162.1"/>
    </source>
</evidence>
<dbReference type="Proteomes" id="UP000000245">
    <property type="component" value="Chromosome"/>
</dbReference>
<protein>
    <recommendedName>
        <fullName evidence="9">Phosphate-starvation-inducible E</fullName>
    </recommendedName>
</protein>
<dbReference type="AlphaFoldDB" id="A5FX30"/>
<dbReference type="KEGG" id="acr:Acry_0943"/>
<dbReference type="InterPro" id="IPR020948">
    <property type="entry name" value="P_starv_induced_PsiE-like"/>
</dbReference>
<comment type="subcellular location">
    <subcellularLocation>
        <location evidence="1">Cell membrane</location>
        <topology evidence="1">Multi-pass membrane protein</topology>
    </subcellularLocation>
</comment>
<feature type="transmembrane region" description="Helical" evidence="6">
    <location>
        <begin position="21"/>
        <end position="45"/>
    </location>
</feature>
<reference evidence="7 8" key="1">
    <citation type="submission" date="2007-05" db="EMBL/GenBank/DDBJ databases">
        <title>Complete sequence of chromosome of Acidiphilium cryptum JF-5.</title>
        <authorList>
            <consortium name="US DOE Joint Genome Institute"/>
            <person name="Copeland A."/>
            <person name="Lucas S."/>
            <person name="Lapidus A."/>
            <person name="Barry K."/>
            <person name="Detter J.C."/>
            <person name="Glavina del Rio T."/>
            <person name="Hammon N."/>
            <person name="Israni S."/>
            <person name="Dalin E."/>
            <person name="Tice H."/>
            <person name="Pitluck S."/>
            <person name="Sims D."/>
            <person name="Brettin T."/>
            <person name="Bruce D."/>
            <person name="Han C."/>
            <person name="Schmutz J."/>
            <person name="Larimer F."/>
            <person name="Land M."/>
            <person name="Hauser L."/>
            <person name="Kyrpides N."/>
            <person name="Kim E."/>
            <person name="Magnuson T."/>
            <person name="Richardson P."/>
        </authorList>
    </citation>
    <scope>NUCLEOTIDE SEQUENCE [LARGE SCALE GENOMIC DNA]</scope>
    <source>
        <strain evidence="7 8">JF-5</strain>
    </source>
</reference>
<dbReference type="STRING" id="349163.Acry_0943"/>
<keyword evidence="3 6" id="KW-0812">Transmembrane</keyword>
<evidence type="ECO:0008006" key="9">
    <source>
        <dbReference type="Google" id="ProtNLM"/>
    </source>
</evidence>
<dbReference type="EMBL" id="CP000697">
    <property type="protein sequence ID" value="ABQ30162.1"/>
    <property type="molecule type" value="Genomic_DNA"/>
</dbReference>
<dbReference type="Pfam" id="PF06146">
    <property type="entry name" value="PsiE"/>
    <property type="match status" value="1"/>
</dbReference>
<keyword evidence="8" id="KW-1185">Reference proteome</keyword>
<organism evidence="7 8">
    <name type="scientific">Acidiphilium cryptum (strain JF-5)</name>
    <dbReference type="NCBI Taxonomy" id="349163"/>
    <lineage>
        <taxon>Bacteria</taxon>
        <taxon>Pseudomonadati</taxon>
        <taxon>Pseudomonadota</taxon>
        <taxon>Alphaproteobacteria</taxon>
        <taxon>Acetobacterales</taxon>
        <taxon>Acidocellaceae</taxon>
        <taxon>Acidiphilium</taxon>
    </lineage>
</organism>
<dbReference type="HOGENOM" id="CLU_1682836_0_0_5"/>
<gene>
    <name evidence="7" type="ordered locus">Acry_0943</name>
</gene>
<feature type="transmembrane region" description="Helical" evidence="6">
    <location>
        <begin position="65"/>
        <end position="85"/>
    </location>
</feature>
<evidence type="ECO:0000256" key="3">
    <source>
        <dbReference type="ARBA" id="ARBA00022692"/>
    </source>
</evidence>
<evidence type="ECO:0000256" key="2">
    <source>
        <dbReference type="ARBA" id="ARBA00022475"/>
    </source>
</evidence>
<dbReference type="eggNOG" id="COG3431">
    <property type="taxonomic scope" value="Bacteria"/>
</dbReference>
<proteinExistence type="predicted"/>
<evidence type="ECO:0000256" key="1">
    <source>
        <dbReference type="ARBA" id="ARBA00004651"/>
    </source>
</evidence>
<keyword evidence="2" id="KW-1003">Cell membrane</keyword>
<evidence type="ECO:0000313" key="8">
    <source>
        <dbReference type="Proteomes" id="UP000000245"/>
    </source>
</evidence>
<keyword evidence="5 6" id="KW-0472">Membrane</keyword>
<keyword evidence="4 6" id="KW-1133">Transmembrane helix</keyword>
<dbReference type="GO" id="GO:0005886">
    <property type="term" value="C:plasma membrane"/>
    <property type="evidence" value="ECO:0007669"/>
    <property type="project" value="UniProtKB-SubCell"/>
</dbReference>
<evidence type="ECO:0000256" key="5">
    <source>
        <dbReference type="ARBA" id="ARBA00023136"/>
    </source>
</evidence>